<comment type="caution">
    <text evidence="2">The sequence shown here is derived from an EMBL/GenBank/DDBJ whole genome shotgun (WGS) entry which is preliminary data.</text>
</comment>
<dbReference type="eggNOG" id="ENOG5033HQA">
    <property type="taxonomic scope" value="Bacteria"/>
</dbReference>
<keyword evidence="3" id="KW-1185">Reference proteome</keyword>
<keyword evidence="1" id="KW-0472">Membrane</keyword>
<reference evidence="2 3" key="1">
    <citation type="submission" date="2010-12" db="EMBL/GenBank/DDBJ databases">
        <title>The Genome Sequence of Coprobacillus sp. strain 29_1.</title>
        <authorList>
            <consortium name="The Broad Institute Genome Sequencing Platform"/>
            <person name="Earl A."/>
            <person name="Ward D."/>
            <person name="Feldgarden M."/>
            <person name="Gevers D."/>
            <person name="Daigneault M."/>
            <person name="Sibley C.D."/>
            <person name="White A."/>
            <person name="Strauss J."/>
            <person name="Allen-Vercoe E."/>
            <person name="Young S.K."/>
            <person name="Zeng Q."/>
            <person name="Gargeya S."/>
            <person name="Fitzgerald M."/>
            <person name="Haas B."/>
            <person name="Abouelleil A."/>
            <person name="Alvarado L."/>
            <person name="Arachchi H.M."/>
            <person name="Berlin A."/>
            <person name="Brown A."/>
            <person name="Chapman S.B."/>
            <person name="Chen Z."/>
            <person name="Dunbar C."/>
            <person name="Freedman E."/>
            <person name="Gearin G."/>
            <person name="Gellesch M."/>
            <person name="Goldberg J."/>
            <person name="Griggs A."/>
            <person name="Gujja S."/>
            <person name="Heilman E."/>
            <person name="Heiman D."/>
            <person name="Howarth C."/>
            <person name="Larson L."/>
            <person name="Lui A."/>
            <person name="MacDonald P.J.P."/>
            <person name="Mehta T."/>
            <person name="Montmayeur A."/>
            <person name="Murphy C."/>
            <person name="Neiman D."/>
            <person name="Pearson M."/>
            <person name="Priest M."/>
            <person name="Roberts A."/>
            <person name="Saif S."/>
            <person name="Shea T."/>
            <person name="Shenoy N."/>
            <person name="Sisk P."/>
            <person name="Stolte C."/>
            <person name="Sykes S."/>
            <person name="White J."/>
            <person name="Yandava C."/>
            <person name="Nusbaum C."/>
            <person name="Birren B."/>
        </authorList>
    </citation>
    <scope>NUCLEOTIDE SEQUENCE [LARGE SCALE GENOMIC DNA]</scope>
    <source>
        <strain evidence="2 3">29_1</strain>
    </source>
</reference>
<dbReference type="STRING" id="100884.GCA_000269565_00192"/>
<sequence length="180" mass="21500">MIYLFICFFTIFITSRANLMYENMTGVATMAEYRLLVIFFTILSSCYFVYKTHKIFHFLFWQKKYIYNIINLTGLTMSLGALCPYTINGQDLFSKLHVYCSMFSSISFLVLLFIWTRQLVFENITIYNRIHWFYDFGIQMLGILIVVFTRVNGYIEIIFAILVCSYLYMIERHFAKEKSD</sequence>
<dbReference type="HOGENOM" id="CLU_1493805_0_0_9"/>
<keyword evidence="1" id="KW-0812">Transmembrane</keyword>
<protein>
    <recommendedName>
        <fullName evidence="4">DUF998 domain-containing protein</fullName>
    </recommendedName>
</protein>
<name>E7GCP6_9FIRM</name>
<proteinExistence type="predicted"/>
<dbReference type="Proteomes" id="UP000003157">
    <property type="component" value="Unassembled WGS sequence"/>
</dbReference>
<feature type="transmembrane region" description="Helical" evidence="1">
    <location>
        <begin position="99"/>
        <end position="120"/>
    </location>
</feature>
<keyword evidence="1" id="KW-1133">Transmembrane helix</keyword>
<feature type="transmembrane region" description="Helical" evidence="1">
    <location>
        <begin position="132"/>
        <end position="148"/>
    </location>
</feature>
<dbReference type="OrthoDB" id="1644994at2"/>
<evidence type="ECO:0000313" key="2">
    <source>
        <dbReference type="EMBL" id="EFW04255.1"/>
    </source>
</evidence>
<evidence type="ECO:0000313" key="3">
    <source>
        <dbReference type="Proteomes" id="UP000003157"/>
    </source>
</evidence>
<dbReference type="EMBL" id="ADKX01000039">
    <property type="protein sequence ID" value="EFW04255.1"/>
    <property type="molecule type" value="Genomic_DNA"/>
</dbReference>
<evidence type="ECO:0000256" key="1">
    <source>
        <dbReference type="SAM" id="Phobius"/>
    </source>
</evidence>
<feature type="transmembrane region" description="Helical" evidence="1">
    <location>
        <begin position="65"/>
        <end position="87"/>
    </location>
</feature>
<dbReference type="RefSeq" id="WP_008789626.1">
    <property type="nucleotide sequence ID" value="NZ_AKCB01000001.1"/>
</dbReference>
<feature type="transmembrane region" description="Helical" evidence="1">
    <location>
        <begin position="154"/>
        <end position="170"/>
    </location>
</feature>
<evidence type="ECO:0008006" key="4">
    <source>
        <dbReference type="Google" id="ProtNLM"/>
    </source>
</evidence>
<accession>E7GCP6</accession>
<feature type="transmembrane region" description="Helical" evidence="1">
    <location>
        <begin position="33"/>
        <end position="53"/>
    </location>
</feature>
<gene>
    <name evidence="2" type="ORF">HMPREF9488_02538</name>
</gene>
<dbReference type="AlphaFoldDB" id="E7GCP6"/>
<organism evidence="2 3">
    <name type="scientific">Coprobacillus cateniformis</name>
    <dbReference type="NCBI Taxonomy" id="100884"/>
    <lineage>
        <taxon>Bacteria</taxon>
        <taxon>Bacillati</taxon>
        <taxon>Bacillota</taxon>
        <taxon>Erysipelotrichia</taxon>
        <taxon>Erysipelotrichales</taxon>
        <taxon>Coprobacillaceae</taxon>
        <taxon>Coprobacillus</taxon>
    </lineage>
</organism>
<dbReference type="GeneID" id="78228122"/>